<evidence type="ECO:0000313" key="4">
    <source>
        <dbReference type="Proteomes" id="UP000198386"/>
    </source>
</evidence>
<dbReference type="CDD" id="cd24158">
    <property type="entry name" value="NUDIX_ADPRase_Rv1700"/>
    <property type="match status" value="1"/>
</dbReference>
<organism evidence="3 4">
    <name type="scientific">Geodermatophilus saharensis</name>
    <dbReference type="NCBI Taxonomy" id="1137994"/>
    <lineage>
        <taxon>Bacteria</taxon>
        <taxon>Bacillati</taxon>
        <taxon>Actinomycetota</taxon>
        <taxon>Actinomycetes</taxon>
        <taxon>Geodermatophilales</taxon>
        <taxon>Geodermatophilaceae</taxon>
        <taxon>Geodermatophilus</taxon>
    </lineage>
</organism>
<dbReference type="GO" id="GO:0005829">
    <property type="term" value="C:cytosol"/>
    <property type="evidence" value="ECO:0007669"/>
    <property type="project" value="TreeGrafter"/>
</dbReference>
<dbReference type="GO" id="GO:0019693">
    <property type="term" value="P:ribose phosphate metabolic process"/>
    <property type="evidence" value="ECO:0007669"/>
    <property type="project" value="TreeGrafter"/>
</dbReference>
<reference evidence="4" key="1">
    <citation type="submission" date="2017-06" db="EMBL/GenBank/DDBJ databases">
        <authorList>
            <person name="Varghese N."/>
            <person name="Submissions S."/>
        </authorList>
    </citation>
    <scope>NUCLEOTIDE SEQUENCE [LARGE SCALE GENOMIC DNA]</scope>
    <source>
        <strain evidence="4">DSM 45423</strain>
    </source>
</reference>
<dbReference type="AlphaFoldDB" id="A0A239DQD8"/>
<dbReference type="Pfam" id="PF00293">
    <property type="entry name" value="NUDIX"/>
    <property type="match status" value="1"/>
</dbReference>
<name>A0A239DQD8_9ACTN</name>
<dbReference type="Gene3D" id="3.90.79.10">
    <property type="entry name" value="Nucleoside Triphosphate Pyrophosphohydrolase"/>
    <property type="match status" value="1"/>
</dbReference>
<keyword evidence="4" id="KW-1185">Reference proteome</keyword>
<keyword evidence="1" id="KW-0378">Hydrolase</keyword>
<dbReference type="GO" id="GO:0016787">
    <property type="term" value="F:hydrolase activity"/>
    <property type="evidence" value="ECO:0007669"/>
    <property type="project" value="UniProtKB-KW"/>
</dbReference>
<dbReference type="PANTHER" id="PTHR11839">
    <property type="entry name" value="UDP/ADP-SUGAR PYROPHOSPHATASE"/>
    <property type="match status" value="1"/>
</dbReference>
<gene>
    <name evidence="3" type="ORF">SAMN04488107_2284</name>
</gene>
<dbReference type="RefSeq" id="WP_217897300.1">
    <property type="nucleotide sequence ID" value="NZ_FZOH01000003.1"/>
</dbReference>
<evidence type="ECO:0000259" key="2">
    <source>
        <dbReference type="PROSITE" id="PS51462"/>
    </source>
</evidence>
<dbReference type="Proteomes" id="UP000198386">
    <property type="component" value="Unassembled WGS sequence"/>
</dbReference>
<dbReference type="EMBL" id="FZOH01000003">
    <property type="protein sequence ID" value="SNS34098.1"/>
    <property type="molecule type" value="Genomic_DNA"/>
</dbReference>
<proteinExistence type="predicted"/>
<feature type="domain" description="Nudix hydrolase" evidence="2">
    <location>
        <begin position="44"/>
        <end position="179"/>
    </location>
</feature>
<dbReference type="InterPro" id="IPR015797">
    <property type="entry name" value="NUDIX_hydrolase-like_dom_sf"/>
</dbReference>
<protein>
    <submittedName>
        <fullName evidence="3">ADP-ribose pyrophosphatase</fullName>
    </submittedName>
</protein>
<accession>A0A239DQD8</accession>
<dbReference type="GO" id="GO:0006753">
    <property type="term" value="P:nucleoside phosphate metabolic process"/>
    <property type="evidence" value="ECO:0007669"/>
    <property type="project" value="TreeGrafter"/>
</dbReference>
<dbReference type="PANTHER" id="PTHR11839:SF31">
    <property type="entry name" value="ADP-RIBOSE PYROPHOSPHATASE"/>
    <property type="match status" value="1"/>
</dbReference>
<dbReference type="PROSITE" id="PS51462">
    <property type="entry name" value="NUDIX"/>
    <property type="match status" value="1"/>
</dbReference>
<evidence type="ECO:0000313" key="3">
    <source>
        <dbReference type="EMBL" id="SNS34098.1"/>
    </source>
</evidence>
<evidence type="ECO:0000256" key="1">
    <source>
        <dbReference type="ARBA" id="ARBA00022801"/>
    </source>
</evidence>
<dbReference type="InterPro" id="IPR000086">
    <property type="entry name" value="NUDIX_hydrolase_dom"/>
</dbReference>
<dbReference type="SUPFAM" id="SSF55811">
    <property type="entry name" value="Nudix"/>
    <property type="match status" value="1"/>
</dbReference>
<sequence>MSEPAAGGGYRVLGSETVYEGRVIRLVRDTVAMPGGGDSVREVVRHPGAVAVVALDDEGRVVLLRQYRHPVGGYLWELPAGLRDAAGEEPLATAQRELAEEVRLAAERWSLLTTTYSTPGFCDELVLVYLAEGLSDVDRPEGFTVEHEELDMTVERVPLAEAVQRVFDGSIRNAAAVIGLLAAAQHRAAGTTLRPVDAQ</sequence>